<feature type="domain" description="AB hydrolase-1" evidence="3">
    <location>
        <begin position="105"/>
        <end position="425"/>
    </location>
</feature>
<dbReference type="Pfam" id="PF12697">
    <property type="entry name" value="Abhydrolase_6"/>
    <property type="match status" value="1"/>
</dbReference>
<sequence>MAWFTENTSSFLSDTLANHQTRLPFFAVTGASFALGVYLHSLLSRKDDTPRILASPLSTVVPSLADADKAKLPIPLDVLPGARDVLTPYGSIRVYEWGPEDGEKVVFIHGITTPCLAVGGIAHELADKGCRVMLFDLYVMNSQRHLSSTIPKSSKGGTANISSFGRGYSDSPGDIPQDTRLFSTQIMLALSSSPISWTGNGSKFHLLGYSLGGGIAASFASYFPHLLSSIILLAPAGLIRDAHISFQSRVLYESSVIPENVLAYLVGRRLKSGPLIKPKPNSQKKPSEGAEAKDSKLSAEDALTEELQLDAPQRLSRAYPNITIPAAVNWQVHTHQGFVQSFMSSMRHGPILKTREVKTWERLGKALADHSELKVLILCGEHDSIIIKDELVEDATAVLGTESIQFGFFDAGHEFPSTKPEEVAEKVLTFWGKQ</sequence>
<keyword evidence="2" id="KW-1133">Transmembrane helix</keyword>
<dbReference type="EMBL" id="BAUL01000074">
    <property type="protein sequence ID" value="GAD94003.1"/>
    <property type="molecule type" value="Genomic_DNA"/>
</dbReference>
<keyword evidence="5" id="KW-1185">Reference proteome</keyword>
<dbReference type="InterPro" id="IPR000073">
    <property type="entry name" value="AB_hydrolase_1"/>
</dbReference>
<evidence type="ECO:0000313" key="4">
    <source>
        <dbReference type="EMBL" id="GAD94003.1"/>
    </source>
</evidence>
<dbReference type="GO" id="GO:0046464">
    <property type="term" value="P:acylglycerol catabolic process"/>
    <property type="evidence" value="ECO:0007669"/>
    <property type="project" value="TreeGrafter"/>
</dbReference>
<organism evidence="4 5">
    <name type="scientific">Byssochlamys spectabilis (strain No. 5 / NBRC 109023)</name>
    <name type="common">Paecilomyces variotii</name>
    <dbReference type="NCBI Taxonomy" id="1356009"/>
    <lineage>
        <taxon>Eukaryota</taxon>
        <taxon>Fungi</taxon>
        <taxon>Dikarya</taxon>
        <taxon>Ascomycota</taxon>
        <taxon>Pezizomycotina</taxon>
        <taxon>Eurotiomycetes</taxon>
        <taxon>Eurotiomycetidae</taxon>
        <taxon>Eurotiales</taxon>
        <taxon>Thermoascaceae</taxon>
        <taxon>Paecilomyces</taxon>
    </lineage>
</organism>
<dbReference type="InterPro" id="IPR050266">
    <property type="entry name" value="AB_hydrolase_sf"/>
</dbReference>
<dbReference type="InterPro" id="IPR029058">
    <property type="entry name" value="AB_hydrolase_fold"/>
</dbReference>
<dbReference type="HOGENOM" id="CLU_020336_11_1_1"/>
<feature type="transmembrane region" description="Helical" evidence="2">
    <location>
        <begin position="23"/>
        <end position="43"/>
    </location>
</feature>
<reference evidence="5" key="1">
    <citation type="journal article" date="2014" name="Genome Announc.">
        <title>Draft genome sequence of the formaldehyde-resistant fungus Byssochlamys spectabilis No. 5 (anamorph Paecilomyces variotii No. 5) (NBRC109023).</title>
        <authorList>
            <person name="Oka T."/>
            <person name="Ekino K."/>
            <person name="Fukuda K."/>
            <person name="Nomura Y."/>
        </authorList>
    </citation>
    <scope>NUCLEOTIDE SEQUENCE [LARGE SCALE GENOMIC DNA]</scope>
    <source>
        <strain evidence="5">No. 5 / NBRC 109023</strain>
    </source>
</reference>
<evidence type="ECO:0000259" key="3">
    <source>
        <dbReference type="Pfam" id="PF12697"/>
    </source>
</evidence>
<feature type="region of interest" description="Disordered" evidence="1">
    <location>
        <begin position="275"/>
        <end position="298"/>
    </location>
</feature>
<proteinExistence type="predicted"/>
<keyword evidence="4" id="KW-0378">Hydrolase</keyword>
<comment type="caution">
    <text evidence="4">The sequence shown here is derived from an EMBL/GenBank/DDBJ whole genome shotgun (WGS) entry which is preliminary data.</text>
</comment>
<dbReference type="AlphaFoldDB" id="V5FPW6"/>
<dbReference type="PANTHER" id="PTHR43798:SF33">
    <property type="entry name" value="HYDROLASE, PUTATIVE (AFU_ORTHOLOGUE AFUA_2G14860)-RELATED"/>
    <property type="match status" value="1"/>
</dbReference>
<dbReference type="Proteomes" id="UP000018001">
    <property type="component" value="Unassembled WGS sequence"/>
</dbReference>
<dbReference type="Gene3D" id="3.40.50.1820">
    <property type="entry name" value="alpha/beta hydrolase"/>
    <property type="match status" value="1"/>
</dbReference>
<dbReference type="GO" id="GO:0016020">
    <property type="term" value="C:membrane"/>
    <property type="evidence" value="ECO:0007669"/>
    <property type="project" value="TreeGrafter"/>
</dbReference>
<evidence type="ECO:0000313" key="5">
    <source>
        <dbReference type="Proteomes" id="UP000018001"/>
    </source>
</evidence>
<dbReference type="GO" id="GO:0047372">
    <property type="term" value="F:monoacylglycerol lipase activity"/>
    <property type="evidence" value="ECO:0007669"/>
    <property type="project" value="TreeGrafter"/>
</dbReference>
<gene>
    <name evidence="4" type="ORF">PVAR5_2623</name>
</gene>
<keyword evidence="2" id="KW-0472">Membrane</keyword>
<dbReference type="PANTHER" id="PTHR43798">
    <property type="entry name" value="MONOACYLGLYCEROL LIPASE"/>
    <property type="match status" value="1"/>
</dbReference>
<protein>
    <submittedName>
        <fullName evidence="4">Alpha/beta hydrolase</fullName>
    </submittedName>
</protein>
<evidence type="ECO:0000256" key="1">
    <source>
        <dbReference type="SAM" id="MobiDB-lite"/>
    </source>
</evidence>
<dbReference type="eggNOG" id="ENOG502S1BG">
    <property type="taxonomic scope" value="Eukaryota"/>
</dbReference>
<accession>V5FPW6</accession>
<evidence type="ECO:0000256" key="2">
    <source>
        <dbReference type="SAM" id="Phobius"/>
    </source>
</evidence>
<dbReference type="OrthoDB" id="408373at2759"/>
<dbReference type="InParanoid" id="V5FPW6"/>
<name>V5FPW6_BYSSN</name>
<dbReference type="SUPFAM" id="SSF53474">
    <property type="entry name" value="alpha/beta-Hydrolases"/>
    <property type="match status" value="1"/>
</dbReference>
<keyword evidence="2" id="KW-0812">Transmembrane</keyword>
<feature type="compositionally biased region" description="Basic and acidic residues" evidence="1">
    <location>
        <begin position="285"/>
        <end position="298"/>
    </location>
</feature>